<dbReference type="Proteomes" id="UP000027822">
    <property type="component" value="Unassembled WGS sequence"/>
</dbReference>
<evidence type="ECO:0000313" key="6">
    <source>
        <dbReference type="EMBL" id="KEK20642.1"/>
    </source>
</evidence>
<dbReference type="NCBIfam" id="TIGR03506">
    <property type="entry name" value="FlgEFG_subfam"/>
    <property type="match status" value="1"/>
</dbReference>
<dbReference type="PANTHER" id="PTHR30435:SF19">
    <property type="entry name" value="FLAGELLAR BASAL-BODY ROD PROTEIN FLGG"/>
    <property type="match status" value="1"/>
</dbReference>
<evidence type="ECO:0000259" key="4">
    <source>
        <dbReference type="Pfam" id="PF06429"/>
    </source>
</evidence>
<keyword evidence="6" id="KW-0966">Cell projection</keyword>
<dbReference type="InterPro" id="IPR001444">
    <property type="entry name" value="Flag_bb_rod_N"/>
</dbReference>
<protein>
    <submittedName>
        <fullName evidence="6">Flagellar hook protein FlgE</fullName>
    </submittedName>
</protein>
<reference evidence="6 7" key="1">
    <citation type="submission" date="2014-06" db="EMBL/GenBank/DDBJ databases">
        <title>Draft genome sequence of Bacillus manliponensis JCM 15802 (MCCC 1A00708).</title>
        <authorList>
            <person name="Lai Q."/>
            <person name="Liu Y."/>
            <person name="Shao Z."/>
        </authorList>
    </citation>
    <scope>NUCLEOTIDE SEQUENCE [LARGE SCALE GENOMIC DNA]</scope>
    <source>
        <strain evidence="6 7">JCM 15802</strain>
    </source>
</reference>
<dbReference type="InterPro" id="IPR053967">
    <property type="entry name" value="LlgE_F_G-like_D1"/>
</dbReference>
<dbReference type="AlphaFoldDB" id="A0A073K2F1"/>
<keyword evidence="6" id="KW-0282">Flagellum</keyword>
<dbReference type="eggNOG" id="COG1749">
    <property type="taxonomic scope" value="Bacteria"/>
</dbReference>
<dbReference type="STRING" id="574376.BAMA_14625"/>
<name>A0A073K2F1_9BACI</name>
<dbReference type="InterPro" id="IPR010930">
    <property type="entry name" value="Flg_bb/hook_C_dom"/>
</dbReference>
<feature type="domain" description="Flagellar hook protein FlgE/F/G-like D1" evidence="5">
    <location>
        <begin position="94"/>
        <end position="137"/>
    </location>
</feature>
<dbReference type="EMBL" id="JOTN01000003">
    <property type="protein sequence ID" value="KEK20642.1"/>
    <property type="molecule type" value="Genomic_DNA"/>
</dbReference>
<dbReference type="InterPro" id="IPR037058">
    <property type="entry name" value="Falgellar_hook_FlgE_sf"/>
</dbReference>
<dbReference type="PANTHER" id="PTHR30435">
    <property type="entry name" value="FLAGELLAR PROTEIN"/>
    <property type="match status" value="1"/>
</dbReference>
<dbReference type="GO" id="GO:0009425">
    <property type="term" value="C:bacterial-type flagellum basal body"/>
    <property type="evidence" value="ECO:0007669"/>
    <property type="project" value="UniProtKB-SubCell"/>
</dbReference>
<gene>
    <name evidence="6" type="ORF">BAMA_14625</name>
</gene>
<dbReference type="RefSeq" id="WP_034636899.1">
    <property type="nucleotide sequence ID" value="NZ_CBCSJC010000028.1"/>
</dbReference>
<sequence length="403" mass="42749">MIKALYTSITGMNATQNALSVTSNNIANAQTVGYKRQKAMFDDLLYNNTIGAKGNDSSAGTNPTSIGNGVKLSGTSTDFNTGSITLTGGKMEAAIEGVGFFAVGDSNGGNIQYTRKGTFGISDDYYVVNSQGQYVFAYPTNPQTGEIDMTAQAGPLRVPVGEAIGGTQSTKGVLGGNINTVDEGITQDLKVFDDAGNEYKVLVEIKKTSDHNYSYNISQMNVTKGETTYKPVSSGASGNIAFNNVGEITSGSPITFRFNGTKDFTLDLSKLTNHPTKTQLKPSEFNGNGATYIEDYSISDGGYIMATYEDGSTKPLGQLAVATFPNEGGLMKVGNGNYIETPSTGQRSISVSDNVKGKATEGSNVDLSVEFVDLMLYQRGFQGNTKVIKVADEVLNDIVNLIR</sequence>
<comment type="similarity">
    <text evidence="1 2">Belongs to the flagella basal body rod proteins family.</text>
</comment>
<dbReference type="Pfam" id="PF22692">
    <property type="entry name" value="LlgE_F_G_D1"/>
    <property type="match status" value="1"/>
</dbReference>
<dbReference type="Pfam" id="PF00460">
    <property type="entry name" value="Flg_bb_rod"/>
    <property type="match status" value="1"/>
</dbReference>
<organism evidence="6 7">
    <name type="scientific">Bacillus manliponensis</name>
    <dbReference type="NCBI Taxonomy" id="574376"/>
    <lineage>
        <taxon>Bacteria</taxon>
        <taxon>Bacillati</taxon>
        <taxon>Bacillota</taxon>
        <taxon>Bacilli</taxon>
        <taxon>Bacillales</taxon>
        <taxon>Bacillaceae</taxon>
        <taxon>Bacillus</taxon>
        <taxon>Bacillus cereus group</taxon>
    </lineage>
</organism>
<evidence type="ECO:0000259" key="5">
    <source>
        <dbReference type="Pfam" id="PF22692"/>
    </source>
</evidence>
<keyword evidence="6" id="KW-0969">Cilium</keyword>
<comment type="subcellular location">
    <subcellularLocation>
        <location evidence="2">Bacterial flagellum basal body</location>
    </subcellularLocation>
</comment>
<feature type="domain" description="Flagellar basal-body/hook protein C-terminal" evidence="4">
    <location>
        <begin position="359"/>
        <end position="401"/>
    </location>
</feature>
<dbReference type="GO" id="GO:0071978">
    <property type="term" value="P:bacterial-type flagellum-dependent swarming motility"/>
    <property type="evidence" value="ECO:0007669"/>
    <property type="project" value="TreeGrafter"/>
</dbReference>
<evidence type="ECO:0000313" key="7">
    <source>
        <dbReference type="Proteomes" id="UP000027822"/>
    </source>
</evidence>
<dbReference type="SUPFAM" id="SSF117143">
    <property type="entry name" value="Flagellar hook protein flgE"/>
    <property type="match status" value="1"/>
</dbReference>
<comment type="caution">
    <text evidence="6">The sequence shown here is derived from an EMBL/GenBank/DDBJ whole genome shotgun (WGS) entry which is preliminary data.</text>
</comment>
<keyword evidence="7" id="KW-1185">Reference proteome</keyword>
<evidence type="ECO:0000256" key="1">
    <source>
        <dbReference type="ARBA" id="ARBA00009677"/>
    </source>
</evidence>
<evidence type="ECO:0000256" key="2">
    <source>
        <dbReference type="RuleBase" id="RU362116"/>
    </source>
</evidence>
<evidence type="ECO:0000259" key="3">
    <source>
        <dbReference type="Pfam" id="PF00460"/>
    </source>
</evidence>
<feature type="domain" description="Flagellar basal body rod protein N-terminal" evidence="3">
    <location>
        <begin position="5"/>
        <end position="35"/>
    </location>
</feature>
<dbReference type="InterPro" id="IPR020013">
    <property type="entry name" value="Flagellar_FlgE/F/G"/>
</dbReference>
<accession>A0A073K2F1</accession>
<dbReference type="InterPro" id="IPR037925">
    <property type="entry name" value="FlgE/F/G-like"/>
</dbReference>
<keyword evidence="2" id="KW-0975">Bacterial flagellum</keyword>
<dbReference type="Gene3D" id="2.60.98.20">
    <property type="entry name" value="Flagellar hook protein FlgE"/>
    <property type="match status" value="1"/>
</dbReference>
<dbReference type="OrthoDB" id="9804559at2"/>
<proteinExistence type="inferred from homology"/>
<dbReference type="Pfam" id="PF06429">
    <property type="entry name" value="Flg_bbr_C"/>
    <property type="match status" value="1"/>
</dbReference>